<gene>
    <name evidence="2" type="primary">soxZ</name>
    <name evidence="2" type="ORF">SR882_02320</name>
</gene>
<dbReference type="InterPro" id="IPR013783">
    <property type="entry name" value="Ig-like_fold"/>
</dbReference>
<dbReference type="Pfam" id="PF08770">
    <property type="entry name" value="SoxZ"/>
    <property type="match status" value="1"/>
</dbReference>
<evidence type="ECO:0000313" key="3">
    <source>
        <dbReference type="Proteomes" id="UP001327459"/>
    </source>
</evidence>
<reference evidence="2 3" key="1">
    <citation type="submission" date="2023-11" db="EMBL/GenBank/DDBJ databases">
        <title>MicrobeMod: A computational toolkit for identifying prokaryotic methylation and restriction-modification with nanopore sequencing.</title>
        <authorList>
            <person name="Crits-Christoph A."/>
            <person name="Kang S.C."/>
            <person name="Lee H."/>
            <person name="Ostrov N."/>
        </authorList>
    </citation>
    <scope>NUCLEOTIDE SEQUENCE [LARGE SCALE GENOMIC DNA]</scope>
    <source>
        <strain evidence="2 3">ATCC 49870</strain>
    </source>
</reference>
<name>A0ABZ0YYG4_9GAMM</name>
<evidence type="ECO:0000259" key="1">
    <source>
        <dbReference type="Pfam" id="PF08770"/>
    </source>
</evidence>
<dbReference type="EMBL" id="CP140153">
    <property type="protein sequence ID" value="WQH16758.1"/>
    <property type="molecule type" value="Genomic_DNA"/>
</dbReference>
<evidence type="ECO:0000313" key="2">
    <source>
        <dbReference type="EMBL" id="WQH16758.1"/>
    </source>
</evidence>
<keyword evidence="3" id="KW-1185">Reference proteome</keyword>
<dbReference type="NCBIfam" id="TIGR04490">
    <property type="entry name" value="SoxZ_true"/>
    <property type="match status" value="1"/>
</dbReference>
<proteinExistence type="predicted"/>
<feature type="domain" description="Sulphur oxidation protein SoxZ" evidence="1">
    <location>
        <begin position="9"/>
        <end position="99"/>
    </location>
</feature>
<accession>A0ABZ0YYG4</accession>
<dbReference type="Proteomes" id="UP001327459">
    <property type="component" value="Chromosome"/>
</dbReference>
<dbReference type="InterPro" id="IPR014880">
    <property type="entry name" value="SoxZ_dom"/>
</dbReference>
<organism evidence="2 3">
    <name type="scientific">Guyparkeria halophila</name>
    <dbReference type="NCBI Taxonomy" id="47960"/>
    <lineage>
        <taxon>Bacteria</taxon>
        <taxon>Pseudomonadati</taxon>
        <taxon>Pseudomonadota</taxon>
        <taxon>Gammaproteobacteria</taxon>
        <taxon>Chromatiales</taxon>
        <taxon>Thioalkalibacteraceae</taxon>
        <taxon>Guyparkeria</taxon>
    </lineage>
</organism>
<dbReference type="Gene3D" id="2.60.40.10">
    <property type="entry name" value="Immunoglobulins"/>
    <property type="match status" value="1"/>
</dbReference>
<protein>
    <submittedName>
        <fullName evidence="2">Thiosulfate oxidation carrier complex protein SoxZ</fullName>
    </submittedName>
</protein>
<dbReference type="SUPFAM" id="SSF81296">
    <property type="entry name" value="E set domains"/>
    <property type="match status" value="1"/>
</dbReference>
<dbReference type="InterPro" id="IPR014756">
    <property type="entry name" value="Ig_E-set"/>
</dbReference>
<dbReference type="InterPro" id="IPR030995">
    <property type="entry name" value="SoxZ"/>
</dbReference>
<sequence>MSTIRMRISPAGDVLDVKALIRHPMESGNREDKSTGEKIPANYIQKLMVSVNGENVMDGNLSEAVSKNPYLNIKVPGKKGDEVKISWTSNTGESDEATQAA</sequence>
<dbReference type="RefSeq" id="WP_322521747.1">
    <property type="nucleotide sequence ID" value="NZ_CP140153.1"/>
</dbReference>